<evidence type="ECO:0000313" key="3">
    <source>
        <dbReference type="Proteomes" id="UP000054007"/>
    </source>
</evidence>
<protein>
    <submittedName>
        <fullName evidence="2">Uncharacterized protein</fullName>
    </submittedName>
</protein>
<gene>
    <name evidence="2" type="ORF">CYLTODRAFT_422674</name>
</gene>
<feature type="compositionally biased region" description="Basic and acidic residues" evidence="1">
    <location>
        <begin position="120"/>
        <end position="160"/>
    </location>
</feature>
<accession>A0A0D7BCK3</accession>
<organism evidence="2 3">
    <name type="scientific">Cylindrobasidium torrendii FP15055 ss-10</name>
    <dbReference type="NCBI Taxonomy" id="1314674"/>
    <lineage>
        <taxon>Eukaryota</taxon>
        <taxon>Fungi</taxon>
        <taxon>Dikarya</taxon>
        <taxon>Basidiomycota</taxon>
        <taxon>Agaricomycotina</taxon>
        <taxon>Agaricomycetes</taxon>
        <taxon>Agaricomycetidae</taxon>
        <taxon>Agaricales</taxon>
        <taxon>Marasmiineae</taxon>
        <taxon>Physalacriaceae</taxon>
        <taxon>Cylindrobasidium</taxon>
    </lineage>
</organism>
<feature type="region of interest" description="Disordered" evidence="1">
    <location>
        <begin position="45"/>
        <end position="65"/>
    </location>
</feature>
<evidence type="ECO:0000256" key="1">
    <source>
        <dbReference type="SAM" id="MobiDB-lite"/>
    </source>
</evidence>
<dbReference type="Proteomes" id="UP000054007">
    <property type="component" value="Unassembled WGS sequence"/>
</dbReference>
<dbReference type="AlphaFoldDB" id="A0A0D7BCK3"/>
<dbReference type="STRING" id="1314674.A0A0D7BCK3"/>
<keyword evidence="3" id="KW-1185">Reference proteome</keyword>
<name>A0A0D7BCK3_9AGAR</name>
<reference evidence="2 3" key="1">
    <citation type="journal article" date="2015" name="Fungal Genet. Biol.">
        <title>Evolution of novel wood decay mechanisms in Agaricales revealed by the genome sequences of Fistulina hepatica and Cylindrobasidium torrendii.</title>
        <authorList>
            <person name="Floudas D."/>
            <person name="Held B.W."/>
            <person name="Riley R."/>
            <person name="Nagy L.G."/>
            <person name="Koehler G."/>
            <person name="Ransdell A.S."/>
            <person name="Younus H."/>
            <person name="Chow J."/>
            <person name="Chiniquy J."/>
            <person name="Lipzen A."/>
            <person name="Tritt A."/>
            <person name="Sun H."/>
            <person name="Haridas S."/>
            <person name="LaButti K."/>
            <person name="Ohm R.A."/>
            <person name="Kues U."/>
            <person name="Blanchette R.A."/>
            <person name="Grigoriev I.V."/>
            <person name="Minto R.E."/>
            <person name="Hibbett D.S."/>
        </authorList>
    </citation>
    <scope>NUCLEOTIDE SEQUENCE [LARGE SCALE GENOMIC DNA]</scope>
    <source>
        <strain evidence="2 3">FP15055 ss-10</strain>
    </source>
</reference>
<evidence type="ECO:0000313" key="2">
    <source>
        <dbReference type="EMBL" id="KIY67266.1"/>
    </source>
</evidence>
<sequence>MYASTVRRVTVRRVPRALVNAGQIRFSSTMHDNDPQVLETEKRRTLAGKSNTPHRHAPGWNENLASTSEANVKADLADGIPSTTSTIDYIQSRHNPDDRLSGNRSLDARDTIGGPLGTAKGKEDTQGHQELVKKTVEKQTTKVHETTASEEAVKADRGEI</sequence>
<dbReference type="OrthoDB" id="529205at2759"/>
<proteinExistence type="predicted"/>
<dbReference type="EMBL" id="KN880530">
    <property type="protein sequence ID" value="KIY67266.1"/>
    <property type="molecule type" value="Genomic_DNA"/>
</dbReference>
<feature type="compositionally biased region" description="Basic and acidic residues" evidence="1">
    <location>
        <begin position="94"/>
        <end position="110"/>
    </location>
</feature>
<feature type="region of interest" description="Disordered" evidence="1">
    <location>
        <begin position="87"/>
        <end position="160"/>
    </location>
</feature>